<evidence type="ECO:0000256" key="3">
    <source>
        <dbReference type="SAM" id="MobiDB-lite"/>
    </source>
</evidence>
<reference evidence="4 5" key="1">
    <citation type="submission" date="2020-10" db="EMBL/GenBank/DDBJ databases">
        <title>Myceligenerans pegani sp. nov., an endophytic actinomycete isolated from Peganum harmala L. in Xinjiang, China.</title>
        <authorList>
            <person name="Xin L."/>
        </authorList>
    </citation>
    <scope>NUCLEOTIDE SEQUENCE [LARGE SCALE GENOMIC DNA]</scope>
    <source>
        <strain evidence="4 5">TRM65318</strain>
    </source>
</reference>
<comment type="similarity">
    <text evidence="1">Belongs to the short-chain dehydrogenases/reductases (SDR) family.</text>
</comment>
<evidence type="ECO:0000256" key="2">
    <source>
        <dbReference type="ARBA" id="ARBA00023002"/>
    </source>
</evidence>
<evidence type="ECO:0000313" key="4">
    <source>
        <dbReference type="EMBL" id="MBE1874230.1"/>
    </source>
</evidence>
<accession>A0ABR9MS79</accession>
<protein>
    <submittedName>
        <fullName evidence="4">SDR family NAD(P)-dependent oxidoreductase</fullName>
    </submittedName>
</protein>
<organism evidence="4 5">
    <name type="scientific">Myceligenerans pegani</name>
    <dbReference type="NCBI Taxonomy" id="2776917"/>
    <lineage>
        <taxon>Bacteria</taxon>
        <taxon>Bacillati</taxon>
        <taxon>Actinomycetota</taxon>
        <taxon>Actinomycetes</taxon>
        <taxon>Micrococcales</taxon>
        <taxon>Promicromonosporaceae</taxon>
        <taxon>Myceligenerans</taxon>
    </lineage>
</organism>
<dbReference type="InterPro" id="IPR002347">
    <property type="entry name" value="SDR_fam"/>
</dbReference>
<dbReference type="Gene3D" id="3.40.50.720">
    <property type="entry name" value="NAD(P)-binding Rossmann-like Domain"/>
    <property type="match status" value="1"/>
</dbReference>
<proteinExistence type="inferred from homology"/>
<dbReference type="PANTHER" id="PTHR24320">
    <property type="entry name" value="RETINOL DEHYDROGENASE"/>
    <property type="match status" value="1"/>
</dbReference>
<name>A0ABR9MS79_9MICO</name>
<dbReference type="SUPFAM" id="SSF51735">
    <property type="entry name" value="NAD(P)-binding Rossmann-fold domains"/>
    <property type="match status" value="1"/>
</dbReference>
<keyword evidence="5" id="KW-1185">Reference proteome</keyword>
<evidence type="ECO:0000256" key="1">
    <source>
        <dbReference type="ARBA" id="ARBA00006484"/>
    </source>
</evidence>
<sequence>MTGGTSGFGAIALGHLAAAGQARLLIGARRPPAVGDHLPLDLTRLDDVRAFAAAALRRLDGAPVDILVLNAGIVRADDTGRTPDGFETTFAVNHLAHYLLLRLLLPALADGGRVVLTTSGTHDPGVGAGLATPRHADVGLLARPDHDPGRDPHPRRAGEHAYTASKLCAILTARALAARPEGERLTVLSYDPGQVFGTGLAHGLSPVRRVAWRVMGAGAMRAVTTRLSSTINRADDAGRALAGLALGERDGGTDPPAGRDYAALRRGRLIWPDPSELARDDTLARDVWDASERLLGRLG</sequence>
<dbReference type="Pfam" id="PF00106">
    <property type="entry name" value="adh_short"/>
    <property type="match status" value="1"/>
</dbReference>
<comment type="caution">
    <text evidence="4">The sequence shown here is derived from an EMBL/GenBank/DDBJ whole genome shotgun (WGS) entry which is preliminary data.</text>
</comment>
<feature type="region of interest" description="Disordered" evidence="3">
    <location>
        <begin position="139"/>
        <end position="159"/>
    </location>
</feature>
<dbReference type="PANTHER" id="PTHR24320:SF152">
    <property type="entry name" value="SHORT-CHAIN DEHYDROGENASE_REDUCTASE FAMILY PROTEIN"/>
    <property type="match status" value="1"/>
</dbReference>
<dbReference type="EMBL" id="JADAQT010000017">
    <property type="protein sequence ID" value="MBE1874230.1"/>
    <property type="molecule type" value="Genomic_DNA"/>
</dbReference>
<evidence type="ECO:0000313" key="5">
    <source>
        <dbReference type="Proteomes" id="UP000625527"/>
    </source>
</evidence>
<gene>
    <name evidence="4" type="ORF">IHE71_00695</name>
</gene>
<dbReference type="Proteomes" id="UP000625527">
    <property type="component" value="Unassembled WGS sequence"/>
</dbReference>
<dbReference type="InterPro" id="IPR036291">
    <property type="entry name" value="NAD(P)-bd_dom_sf"/>
</dbReference>
<feature type="compositionally biased region" description="Basic and acidic residues" evidence="3">
    <location>
        <begin position="143"/>
        <end position="159"/>
    </location>
</feature>
<keyword evidence="2" id="KW-0560">Oxidoreductase</keyword>